<keyword evidence="1" id="KW-0378">Hydrolase</keyword>
<name>A0A3B0V951_9ZZZZ</name>
<dbReference type="EMBL" id="UOEY01000070">
    <property type="protein sequence ID" value="VAW39361.1"/>
    <property type="molecule type" value="Genomic_DNA"/>
</dbReference>
<dbReference type="InterPro" id="IPR023214">
    <property type="entry name" value="HAD_sf"/>
</dbReference>
<dbReference type="NCBIfam" id="TIGR01549">
    <property type="entry name" value="HAD-SF-IA-v1"/>
    <property type="match status" value="1"/>
</dbReference>
<dbReference type="InterPro" id="IPR006439">
    <property type="entry name" value="HAD-SF_hydro_IA"/>
</dbReference>
<reference evidence="2" key="1">
    <citation type="submission" date="2018-06" db="EMBL/GenBank/DDBJ databases">
        <authorList>
            <person name="Zhirakovskaya E."/>
        </authorList>
    </citation>
    <scope>NUCLEOTIDE SEQUENCE</scope>
</reference>
<dbReference type="AlphaFoldDB" id="A0A3B0V951"/>
<evidence type="ECO:0000313" key="2">
    <source>
        <dbReference type="EMBL" id="VAW39361.1"/>
    </source>
</evidence>
<proteinExistence type="predicted"/>
<dbReference type="GO" id="GO:0016787">
    <property type="term" value="F:hydrolase activity"/>
    <property type="evidence" value="ECO:0007669"/>
    <property type="project" value="UniProtKB-KW"/>
</dbReference>
<dbReference type="Pfam" id="PF00702">
    <property type="entry name" value="Hydrolase"/>
    <property type="match status" value="1"/>
</dbReference>
<dbReference type="Gene3D" id="3.40.50.1000">
    <property type="entry name" value="HAD superfamily/HAD-like"/>
    <property type="match status" value="1"/>
</dbReference>
<dbReference type="SUPFAM" id="SSF56784">
    <property type="entry name" value="HAD-like"/>
    <property type="match status" value="1"/>
</dbReference>
<organism evidence="2">
    <name type="scientific">hydrothermal vent metagenome</name>
    <dbReference type="NCBI Taxonomy" id="652676"/>
    <lineage>
        <taxon>unclassified sequences</taxon>
        <taxon>metagenomes</taxon>
        <taxon>ecological metagenomes</taxon>
    </lineage>
</organism>
<dbReference type="InterPro" id="IPR051540">
    <property type="entry name" value="S-2-haloacid_dehalogenase"/>
</dbReference>
<dbReference type="InterPro" id="IPR036412">
    <property type="entry name" value="HAD-like_sf"/>
</dbReference>
<accession>A0A3B0V951</accession>
<gene>
    <name evidence="2" type="ORF">MNBD_DELTA04-1381</name>
</gene>
<evidence type="ECO:0000256" key="1">
    <source>
        <dbReference type="ARBA" id="ARBA00022801"/>
    </source>
</evidence>
<sequence length="699" mass="81380">MDTWIIGRDSPERIAGRLLAATSSSPPAVFCFDYFDTLVVRDIEPEYTKQLAARLHSQLLDNVLSAGELYRIRQELEKGLCEEHAAAGGELDFHLADFARSYLGVLRKKAGQLPVLGHEERFVQLVLDIEVAVELAVQRPCNEAVEVLRALKRSRRTTVLISDFYLPGTHFRRMLKQFRLHELFDHIYISSDYGVAKGSGRLYRKICDDLGCTPDRLVMIGDNPHADVNMAREQGLGAIQVKNPARQKLYSQWRPGDLSATDRVARRFAVAARPAAAFGEMTYSLWLFVSLLVQRLIREKAGRVFFFSKEGEFLKRLFDRYQQDLFGHAVIESHYILVSRKATFLASLRPLAEEDFSRLFAHYRDISLRDFLLSLNIEESVAVSLCEELNLDFNRRFPDLRNRPEFGALKRSGRFQQEYENRRGRQRENFIRYLDSFGVDYRQEGLNIVDVGWKGSIQDNIYYILGGRVRMQGFYVGSLIATQRSANNLKTGLLFDDTPALSPYFHVYNNNRSLFEMMLGASHGSADGYFTRQQYERLPGDHQRTVQERIRSREDELYIATLDLPEERELYRRVIRPLQEEMFAAAIALNRAYLRCGCTAPGPEWFARQHARMVFKPRRAEVDFFERLYHLENFGIFEYTDFRTDHVLSRKQRLKNFKNILKNKEILESGIWPPIILRGLGLDFYRHFDGQRRYKREFK</sequence>
<dbReference type="PANTHER" id="PTHR43316">
    <property type="entry name" value="HYDROLASE, HALOACID DELAHOGENASE-RELATED"/>
    <property type="match status" value="1"/>
</dbReference>
<protein>
    <submittedName>
        <fullName evidence="2">Uncharacterized protein</fullName>
    </submittedName>
</protein>
<dbReference type="PANTHER" id="PTHR43316:SF3">
    <property type="entry name" value="HALOACID DEHALOGENASE, TYPE II (AFU_ORTHOLOGUE AFUA_2G07750)-RELATED"/>
    <property type="match status" value="1"/>
</dbReference>